<dbReference type="OMA" id="SYPTICV"/>
<evidence type="ECO:0000256" key="1">
    <source>
        <dbReference type="ARBA" id="ARBA00004271"/>
    </source>
</evidence>
<dbReference type="GO" id="GO:0009505">
    <property type="term" value="C:plant-type cell wall"/>
    <property type="evidence" value="ECO:0000318"/>
    <property type="project" value="GO_Central"/>
</dbReference>
<protein>
    <recommendedName>
        <fullName evidence="7">Pectinesterase inhibitor domain-containing protein</fullName>
    </recommendedName>
</protein>
<proteinExistence type="inferred from homology"/>
<gene>
    <name evidence="8" type="ORF">Csa_1G597770</name>
</gene>
<dbReference type="Proteomes" id="UP000029981">
    <property type="component" value="Chromosome 1"/>
</dbReference>
<evidence type="ECO:0000256" key="4">
    <source>
        <dbReference type="ARBA" id="ARBA00022729"/>
    </source>
</evidence>
<reference evidence="8 9" key="2">
    <citation type="journal article" date="2009" name="PLoS ONE">
        <title>An integrated genetic and cytogenetic map of the cucumber genome.</title>
        <authorList>
            <person name="Ren Y."/>
            <person name="Zhang Z."/>
            <person name="Liu J."/>
            <person name="Staub J.E."/>
            <person name="Han Y."/>
            <person name="Cheng Z."/>
            <person name="Li X."/>
            <person name="Lu J."/>
            <person name="Miao H."/>
            <person name="Kang H."/>
            <person name="Xie B."/>
            <person name="Gu X."/>
            <person name="Wang X."/>
            <person name="Du Y."/>
            <person name="Jin W."/>
            <person name="Huang S."/>
        </authorList>
    </citation>
    <scope>NUCLEOTIDE SEQUENCE [LARGE SCALE GENOMIC DNA]</scope>
    <source>
        <strain evidence="9">cv. 9930</strain>
    </source>
</reference>
<dbReference type="Pfam" id="PF04043">
    <property type="entry name" value="PMEI"/>
    <property type="match status" value="1"/>
</dbReference>
<dbReference type="AlphaFoldDB" id="A0A0A0LWR8"/>
<dbReference type="STRING" id="3659.A0A0A0LWR8"/>
<dbReference type="NCBIfam" id="TIGR01614">
    <property type="entry name" value="PME_inhib"/>
    <property type="match status" value="1"/>
</dbReference>
<comment type="subcellular location">
    <subcellularLocation>
        <location evidence="1">Secreted</location>
        <location evidence="1">Extracellular space</location>
        <location evidence="1">Apoplast</location>
    </subcellularLocation>
</comment>
<keyword evidence="3" id="KW-0964">Secreted</keyword>
<accession>A0A0A0LWR8</accession>
<evidence type="ECO:0000259" key="7">
    <source>
        <dbReference type="SMART" id="SM00856"/>
    </source>
</evidence>
<evidence type="ECO:0000313" key="8">
    <source>
        <dbReference type="EMBL" id="KGN66330.1"/>
    </source>
</evidence>
<keyword evidence="2" id="KW-0052">Apoplast</keyword>
<dbReference type="GO" id="GO:0004857">
    <property type="term" value="F:enzyme inhibitor activity"/>
    <property type="evidence" value="ECO:0000318"/>
    <property type="project" value="GO_Central"/>
</dbReference>
<dbReference type="InterPro" id="IPR035513">
    <property type="entry name" value="Invertase/methylesterase_inhib"/>
</dbReference>
<keyword evidence="4" id="KW-0732">Signal</keyword>
<dbReference type="CDD" id="cd15798">
    <property type="entry name" value="PMEI-like_3"/>
    <property type="match status" value="1"/>
</dbReference>
<dbReference type="OrthoDB" id="1430376at2759"/>
<name>A0A0A0LWR8_CUCSA</name>
<dbReference type="Gene3D" id="1.20.140.40">
    <property type="entry name" value="Invertase/pectin methylesterase inhibitor family protein"/>
    <property type="match status" value="1"/>
</dbReference>
<dbReference type="GO" id="GO:0009827">
    <property type="term" value="P:plant-type cell wall modification"/>
    <property type="evidence" value="ECO:0000318"/>
    <property type="project" value="GO_Central"/>
</dbReference>
<feature type="domain" description="Pectinesterase inhibitor" evidence="7">
    <location>
        <begin position="52"/>
        <end position="207"/>
    </location>
</feature>
<dbReference type="InterPro" id="IPR006501">
    <property type="entry name" value="Pectinesterase_inhib_dom"/>
</dbReference>
<sequence>MFSITYSPRNSPLDLPLFQFNFFQHFTMTVLSLLLLLFSLSLSAAHGGRGAISQDLIHSSCLQASYPTLCIRTLSSYAGAVKTPRDLAQATISVSLSLAQNLSEYLSDSLRQASRQQRAAVDDCVDQIGDSVEELSNTLGVLRHLPCGDDRRKFRLEMGNAKTWVSAALTNEETCLDGFKEVDGEVKLDVKRRILKVAKVTSNALFMINRLDGGNPTGRKMLGVAVTVTNGGGFTAVE</sequence>
<dbReference type="SMART" id="SM00856">
    <property type="entry name" value="PMEI"/>
    <property type="match status" value="1"/>
</dbReference>
<keyword evidence="9" id="KW-1185">Reference proteome</keyword>
<evidence type="ECO:0000256" key="3">
    <source>
        <dbReference type="ARBA" id="ARBA00022525"/>
    </source>
</evidence>
<dbReference type="PANTHER" id="PTHR31080">
    <property type="entry name" value="PECTINESTERASE INHIBITOR-LIKE"/>
    <property type="match status" value="1"/>
</dbReference>
<dbReference type="FunFam" id="1.20.140.40:FF:000006">
    <property type="entry name" value="Pectinesterase inhibitor 3"/>
    <property type="match status" value="1"/>
</dbReference>
<dbReference type="InterPro" id="IPR051955">
    <property type="entry name" value="PME_Inhibitor"/>
</dbReference>
<reference evidence="8 9" key="1">
    <citation type="journal article" date="2009" name="Nat. Genet.">
        <title>The genome of the cucumber, Cucumis sativus L.</title>
        <authorList>
            <person name="Huang S."/>
            <person name="Li R."/>
            <person name="Zhang Z."/>
            <person name="Li L."/>
            <person name="Gu X."/>
            <person name="Fan W."/>
            <person name="Lucas W.J."/>
            <person name="Wang X."/>
            <person name="Xie B."/>
            <person name="Ni P."/>
            <person name="Ren Y."/>
            <person name="Zhu H."/>
            <person name="Li J."/>
            <person name="Lin K."/>
            <person name="Jin W."/>
            <person name="Fei Z."/>
            <person name="Li G."/>
            <person name="Staub J."/>
            <person name="Kilian A."/>
            <person name="van der Vossen E.A."/>
            <person name="Wu Y."/>
            <person name="Guo J."/>
            <person name="He J."/>
            <person name="Jia Z."/>
            <person name="Ren Y."/>
            <person name="Tian G."/>
            <person name="Lu Y."/>
            <person name="Ruan J."/>
            <person name="Qian W."/>
            <person name="Wang M."/>
            <person name="Huang Q."/>
            <person name="Li B."/>
            <person name="Xuan Z."/>
            <person name="Cao J."/>
            <person name="Asan"/>
            <person name="Wu Z."/>
            <person name="Zhang J."/>
            <person name="Cai Q."/>
            <person name="Bai Y."/>
            <person name="Zhao B."/>
            <person name="Han Y."/>
            <person name="Li Y."/>
            <person name="Li X."/>
            <person name="Wang S."/>
            <person name="Shi Q."/>
            <person name="Liu S."/>
            <person name="Cho W.K."/>
            <person name="Kim J.Y."/>
            <person name="Xu Y."/>
            <person name="Heller-Uszynska K."/>
            <person name="Miao H."/>
            <person name="Cheng Z."/>
            <person name="Zhang S."/>
            <person name="Wu J."/>
            <person name="Yang Y."/>
            <person name="Kang H."/>
            <person name="Li M."/>
            <person name="Liang H."/>
            <person name="Ren X."/>
            <person name="Shi Z."/>
            <person name="Wen M."/>
            <person name="Jian M."/>
            <person name="Yang H."/>
            <person name="Zhang G."/>
            <person name="Yang Z."/>
            <person name="Chen R."/>
            <person name="Liu S."/>
            <person name="Li J."/>
            <person name="Ma L."/>
            <person name="Liu H."/>
            <person name="Zhou Y."/>
            <person name="Zhao J."/>
            <person name="Fang X."/>
            <person name="Li G."/>
            <person name="Fang L."/>
            <person name="Li Y."/>
            <person name="Liu D."/>
            <person name="Zheng H."/>
            <person name="Zhang Y."/>
            <person name="Qin N."/>
            <person name="Li Z."/>
            <person name="Yang G."/>
            <person name="Yang S."/>
            <person name="Bolund L."/>
            <person name="Kristiansen K."/>
            <person name="Zheng H."/>
            <person name="Li S."/>
            <person name="Zhang X."/>
            <person name="Yang H."/>
            <person name="Wang J."/>
            <person name="Sun R."/>
            <person name="Zhang B."/>
            <person name="Jiang S."/>
            <person name="Wang J."/>
            <person name="Du Y."/>
            <person name="Li S."/>
        </authorList>
    </citation>
    <scope>NUCLEOTIDE SEQUENCE [LARGE SCALE GENOMIC DNA]</scope>
    <source>
        <strain evidence="9">cv. 9930</strain>
    </source>
</reference>
<dbReference type="eggNOG" id="ENOG502RXR5">
    <property type="taxonomic scope" value="Eukaryota"/>
</dbReference>
<dbReference type="Gramene" id="KGN66330">
    <property type="protein sequence ID" value="KGN66330"/>
    <property type="gene ID" value="Csa_1G597770"/>
</dbReference>
<dbReference type="EMBL" id="CM002922">
    <property type="protein sequence ID" value="KGN66330.1"/>
    <property type="molecule type" value="Genomic_DNA"/>
</dbReference>
<evidence type="ECO:0000313" key="9">
    <source>
        <dbReference type="Proteomes" id="UP000029981"/>
    </source>
</evidence>
<evidence type="ECO:0000256" key="6">
    <source>
        <dbReference type="ARBA" id="ARBA00038471"/>
    </source>
</evidence>
<reference evidence="8 9" key="4">
    <citation type="journal article" date="2011" name="BMC Genomics">
        <title>RNA-Seq improves annotation of protein-coding genes in the cucumber genome.</title>
        <authorList>
            <person name="Li Z."/>
            <person name="Zhang Z."/>
            <person name="Yan P."/>
            <person name="Huang S."/>
            <person name="Fei Z."/>
            <person name="Lin K."/>
        </authorList>
    </citation>
    <scope>NUCLEOTIDE SEQUENCE [LARGE SCALE GENOMIC DNA]</scope>
    <source>
        <strain evidence="9">cv. 9930</strain>
    </source>
</reference>
<organism evidence="8 9">
    <name type="scientific">Cucumis sativus</name>
    <name type="common">Cucumber</name>
    <dbReference type="NCBI Taxonomy" id="3659"/>
    <lineage>
        <taxon>Eukaryota</taxon>
        <taxon>Viridiplantae</taxon>
        <taxon>Streptophyta</taxon>
        <taxon>Embryophyta</taxon>
        <taxon>Tracheophyta</taxon>
        <taxon>Spermatophyta</taxon>
        <taxon>Magnoliopsida</taxon>
        <taxon>eudicotyledons</taxon>
        <taxon>Gunneridae</taxon>
        <taxon>Pentapetalae</taxon>
        <taxon>rosids</taxon>
        <taxon>fabids</taxon>
        <taxon>Cucurbitales</taxon>
        <taxon>Cucurbitaceae</taxon>
        <taxon>Benincaseae</taxon>
        <taxon>Cucumis</taxon>
    </lineage>
</organism>
<comment type="similarity">
    <text evidence="6">Belongs to the PMEI family.</text>
</comment>
<evidence type="ECO:0000256" key="2">
    <source>
        <dbReference type="ARBA" id="ARBA00022523"/>
    </source>
</evidence>
<dbReference type="SUPFAM" id="SSF101148">
    <property type="entry name" value="Plant invertase/pectin methylesterase inhibitor"/>
    <property type="match status" value="1"/>
</dbReference>
<reference evidence="8 9" key="3">
    <citation type="journal article" date="2010" name="BMC Genomics">
        <title>Transcriptome sequencing and comparative analysis of cucumber flowers with different sex types.</title>
        <authorList>
            <person name="Guo S."/>
            <person name="Zheng Y."/>
            <person name="Joung J.G."/>
            <person name="Liu S."/>
            <person name="Zhang Z."/>
            <person name="Crasta O.R."/>
            <person name="Sobral B.W."/>
            <person name="Xu Y."/>
            <person name="Huang S."/>
            <person name="Fei Z."/>
        </authorList>
    </citation>
    <scope>NUCLEOTIDE SEQUENCE [LARGE SCALE GENOMIC DNA]</scope>
    <source>
        <strain evidence="9">cv. 9930</strain>
    </source>
</reference>
<dbReference type="PANTHER" id="PTHR31080:SF110">
    <property type="entry name" value="PECTINESTERASE INHIBITOR 3"/>
    <property type="match status" value="1"/>
</dbReference>
<keyword evidence="5" id="KW-1015">Disulfide bond</keyword>
<dbReference type="GO" id="GO:0048046">
    <property type="term" value="C:apoplast"/>
    <property type="evidence" value="ECO:0007669"/>
    <property type="project" value="UniProtKB-SubCell"/>
</dbReference>
<evidence type="ECO:0000256" key="5">
    <source>
        <dbReference type="ARBA" id="ARBA00023157"/>
    </source>
</evidence>